<dbReference type="AlphaFoldDB" id="A0A0P8DJK4"/>
<gene>
    <name evidence="2" type="primary">pabC</name>
    <name evidence="2" type="ORF">HLUCCA11_03390</name>
</gene>
<dbReference type="GO" id="GO:0016829">
    <property type="term" value="F:lyase activity"/>
    <property type="evidence" value="ECO:0007669"/>
    <property type="project" value="UniProtKB-KW"/>
</dbReference>
<dbReference type="InterPro" id="IPR001544">
    <property type="entry name" value="Aminotrans_IV"/>
</dbReference>
<dbReference type="PANTHER" id="PTHR42743">
    <property type="entry name" value="AMINO-ACID AMINOTRANSFERASE"/>
    <property type="match status" value="1"/>
</dbReference>
<comment type="caution">
    <text evidence="2">The sequence shown here is derived from an EMBL/GenBank/DDBJ whole genome shotgun (WGS) entry which is preliminary data.</text>
</comment>
<dbReference type="STRING" id="1666911.HLUCCA11_03390"/>
<dbReference type="GO" id="GO:0005829">
    <property type="term" value="C:cytosol"/>
    <property type="evidence" value="ECO:0007669"/>
    <property type="project" value="TreeGrafter"/>
</dbReference>
<evidence type="ECO:0000256" key="1">
    <source>
        <dbReference type="ARBA" id="ARBA00009320"/>
    </source>
</evidence>
<comment type="similarity">
    <text evidence="1">Belongs to the class-IV pyridoxal-phosphate-dependent aminotransferase family.</text>
</comment>
<reference evidence="2 3" key="1">
    <citation type="submission" date="2015-09" db="EMBL/GenBank/DDBJ databases">
        <title>Identification and resolution of microdiversity through metagenomic sequencing of parallel consortia.</title>
        <authorList>
            <person name="Nelson W.C."/>
            <person name="Romine M.F."/>
            <person name="Lindemann S.R."/>
        </authorList>
    </citation>
    <scope>NUCLEOTIDE SEQUENCE [LARGE SCALE GENOMIC DNA]</scope>
    <source>
        <strain evidence="2">Ana</strain>
    </source>
</reference>
<evidence type="ECO:0000313" key="3">
    <source>
        <dbReference type="Proteomes" id="UP000050465"/>
    </source>
</evidence>
<dbReference type="InterPro" id="IPR050571">
    <property type="entry name" value="Class-IV_PLP-Dep_Aminotrnsfr"/>
</dbReference>
<dbReference type="SUPFAM" id="SSF56752">
    <property type="entry name" value="D-aminoacid aminotransferase-like PLP-dependent enzymes"/>
    <property type="match status" value="1"/>
</dbReference>
<organism evidence="2 3">
    <name type="scientific">Phormidesmis priestleyi Ana</name>
    <dbReference type="NCBI Taxonomy" id="1666911"/>
    <lineage>
        <taxon>Bacteria</taxon>
        <taxon>Bacillati</taxon>
        <taxon>Cyanobacteriota</taxon>
        <taxon>Cyanophyceae</taxon>
        <taxon>Leptolyngbyales</taxon>
        <taxon>Leptolyngbyaceae</taxon>
        <taxon>Phormidesmis</taxon>
    </lineage>
</organism>
<dbReference type="PATRIC" id="fig|1666911.3.peg.3528"/>
<dbReference type="InterPro" id="IPR036038">
    <property type="entry name" value="Aminotransferase-like"/>
</dbReference>
<keyword evidence="2" id="KW-0456">Lyase</keyword>
<name>A0A0P8DJK4_9CYAN</name>
<dbReference type="EMBL" id="LJZR01000003">
    <property type="protein sequence ID" value="KPQ36973.1"/>
    <property type="molecule type" value="Genomic_DNA"/>
</dbReference>
<sequence>MSFWYDGQLVEEDRVGTASAASLPLDNVGLRFGATVFTTMRVYGDNLQHPLTQWQAHCDRLTRSIQAFDWTPPSWLSIYKGCEQLKTEYPILRITLFPDGREWITGRSSHVTTADRNGITCWVAPPVYARSLPMHKTGNYLACWLAKTQAQKVGAQEAILTSDQGEWLETSTGNLWGWKRSNGEGSWHTPIHNRCLPGIMRNTLKKILEKTGQPVHLEPWSSHRLVSLLPDFEAMAYSNCVIGLAPIHTILNGATTLEYNPEHASIKALQRQLTQLASH</sequence>
<accession>A0A0P8DJK4</accession>
<dbReference type="InterPro" id="IPR043131">
    <property type="entry name" value="BCAT-like_N"/>
</dbReference>
<dbReference type="GO" id="GO:0046394">
    <property type="term" value="P:carboxylic acid biosynthetic process"/>
    <property type="evidence" value="ECO:0007669"/>
    <property type="project" value="UniProtKB-ARBA"/>
</dbReference>
<dbReference type="Proteomes" id="UP000050465">
    <property type="component" value="Unassembled WGS sequence"/>
</dbReference>
<dbReference type="Gene3D" id="3.30.470.10">
    <property type="match status" value="1"/>
</dbReference>
<dbReference type="Gene3D" id="3.20.10.10">
    <property type="entry name" value="D-amino Acid Aminotransferase, subunit A, domain 2"/>
    <property type="match status" value="1"/>
</dbReference>
<dbReference type="Pfam" id="PF01063">
    <property type="entry name" value="Aminotran_4"/>
    <property type="match status" value="1"/>
</dbReference>
<dbReference type="InterPro" id="IPR043132">
    <property type="entry name" value="BCAT-like_C"/>
</dbReference>
<proteinExistence type="inferred from homology"/>
<evidence type="ECO:0000313" key="2">
    <source>
        <dbReference type="EMBL" id="KPQ36973.1"/>
    </source>
</evidence>
<dbReference type="PANTHER" id="PTHR42743:SF11">
    <property type="entry name" value="AMINODEOXYCHORISMATE LYASE"/>
    <property type="match status" value="1"/>
</dbReference>
<protein>
    <submittedName>
        <fullName evidence="2">4-amino-4-deoxychorismate lyase PabC</fullName>
    </submittedName>
</protein>